<accession>A0A5B1CEZ6</accession>
<proteinExistence type="predicted"/>
<protein>
    <submittedName>
        <fullName evidence="1">Uncharacterized protein</fullName>
    </submittedName>
</protein>
<dbReference type="EMBL" id="VRLW01000001">
    <property type="protein sequence ID" value="KAA1259728.1"/>
    <property type="molecule type" value="Genomic_DNA"/>
</dbReference>
<name>A0A5B1CEZ6_9BACT</name>
<organism evidence="1 2">
    <name type="scientific">Rubripirellula obstinata</name>
    <dbReference type="NCBI Taxonomy" id="406547"/>
    <lineage>
        <taxon>Bacteria</taxon>
        <taxon>Pseudomonadati</taxon>
        <taxon>Planctomycetota</taxon>
        <taxon>Planctomycetia</taxon>
        <taxon>Pirellulales</taxon>
        <taxon>Pirellulaceae</taxon>
        <taxon>Rubripirellula</taxon>
    </lineage>
</organism>
<comment type="caution">
    <text evidence="1">The sequence shown here is derived from an EMBL/GenBank/DDBJ whole genome shotgun (WGS) entry which is preliminary data.</text>
</comment>
<evidence type="ECO:0000313" key="1">
    <source>
        <dbReference type="EMBL" id="KAA1259728.1"/>
    </source>
</evidence>
<dbReference type="OrthoDB" id="285275at2"/>
<sequence length="108" mass="12369">MIHYTCDRCKRTINTIDQPRYVVQIEIQSVVDDPLDDHVADIEREADEDIDYLSELHQSLEGVVELPDETAGESNHRGRYDLCCNCHNQFMKNPLGRDTMAAIGFSNN</sequence>
<gene>
    <name evidence="1" type="ORF">LF1_22650</name>
</gene>
<keyword evidence="2" id="KW-1185">Reference proteome</keyword>
<dbReference type="RefSeq" id="WP_068267331.1">
    <property type="nucleotide sequence ID" value="NZ_LWSK01000189.1"/>
</dbReference>
<dbReference type="Proteomes" id="UP000322699">
    <property type="component" value="Unassembled WGS sequence"/>
</dbReference>
<evidence type="ECO:0000313" key="2">
    <source>
        <dbReference type="Proteomes" id="UP000322699"/>
    </source>
</evidence>
<dbReference type="AlphaFoldDB" id="A0A5B1CEZ6"/>
<reference evidence="1 2" key="1">
    <citation type="submission" date="2019-08" db="EMBL/GenBank/DDBJ databases">
        <title>Deep-cultivation of Planctomycetes and their phenomic and genomic characterization uncovers novel biology.</title>
        <authorList>
            <person name="Wiegand S."/>
            <person name="Jogler M."/>
            <person name="Boedeker C."/>
            <person name="Pinto D."/>
            <person name="Vollmers J."/>
            <person name="Rivas-Marin E."/>
            <person name="Kohn T."/>
            <person name="Peeters S.H."/>
            <person name="Heuer A."/>
            <person name="Rast P."/>
            <person name="Oberbeckmann S."/>
            <person name="Bunk B."/>
            <person name="Jeske O."/>
            <person name="Meyerdierks A."/>
            <person name="Storesund J.E."/>
            <person name="Kallscheuer N."/>
            <person name="Luecker S."/>
            <person name="Lage O.M."/>
            <person name="Pohl T."/>
            <person name="Merkel B.J."/>
            <person name="Hornburger P."/>
            <person name="Mueller R.-W."/>
            <person name="Bruemmer F."/>
            <person name="Labrenz M."/>
            <person name="Spormann A.M."/>
            <person name="Op Den Camp H."/>
            <person name="Overmann J."/>
            <person name="Amann R."/>
            <person name="Jetten M.S.M."/>
            <person name="Mascher T."/>
            <person name="Medema M.H."/>
            <person name="Devos D.P."/>
            <person name="Kaster A.-K."/>
            <person name="Ovreas L."/>
            <person name="Rohde M."/>
            <person name="Galperin M.Y."/>
            <person name="Jogler C."/>
        </authorList>
    </citation>
    <scope>NUCLEOTIDE SEQUENCE [LARGE SCALE GENOMIC DNA]</scope>
    <source>
        <strain evidence="1 2">LF1</strain>
    </source>
</reference>